<evidence type="ECO:0000313" key="7">
    <source>
        <dbReference type="Proteomes" id="UP000243084"/>
    </source>
</evidence>
<dbReference type="Gene3D" id="3.40.50.300">
    <property type="entry name" value="P-loop containing nucleotide triphosphate hydrolases"/>
    <property type="match status" value="3"/>
</dbReference>
<proteinExistence type="predicted"/>
<dbReference type="InterPro" id="IPR027417">
    <property type="entry name" value="P-loop_NTPase"/>
</dbReference>
<dbReference type="FunFam" id="3.40.50.300:FF:002063">
    <property type="entry name" value="DNA helicase related protein"/>
    <property type="match status" value="1"/>
</dbReference>
<dbReference type="InterPro" id="IPR045055">
    <property type="entry name" value="DNA2/NAM7-like"/>
</dbReference>
<gene>
    <name evidence="6" type="ORF">SAMN05216229_10269</name>
</gene>
<feature type="domain" description="Restriction endonuclease type II-like" evidence="5">
    <location>
        <begin position="1519"/>
        <end position="1616"/>
    </location>
</feature>
<reference evidence="7" key="1">
    <citation type="submission" date="2016-10" db="EMBL/GenBank/DDBJ databases">
        <authorList>
            <person name="Varghese N."/>
            <person name="Submissions S."/>
        </authorList>
    </citation>
    <scope>NUCLEOTIDE SEQUENCE [LARGE SCALE GENOMIC DNA]</scope>
    <source>
        <strain evidence="7">JCM 18195</strain>
    </source>
</reference>
<dbReference type="FunFam" id="3.40.960.10:FF:000002">
    <property type="entry name" value="DNA helicase related protein"/>
    <property type="match status" value="1"/>
</dbReference>
<keyword evidence="1" id="KW-0175">Coiled coil</keyword>
<dbReference type="InterPro" id="IPR047187">
    <property type="entry name" value="SF1_C_Upf1"/>
</dbReference>
<name>A0A1I5PW08_9GAMM</name>
<evidence type="ECO:0000259" key="4">
    <source>
        <dbReference type="Pfam" id="PF13087"/>
    </source>
</evidence>
<dbReference type="Pfam" id="PF13195">
    <property type="entry name" value="DUF4011"/>
    <property type="match status" value="1"/>
</dbReference>
<dbReference type="EMBL" id="FOXM01000002">
    <property type="protein sequence ID" value="SFP38298.1"/>
    <property type="molecule type" value="Genomic_DNA"/>
</dbReference>
<dbReference type="PANTHER" id="PTHR10887:SF495">
    <property type="entry name" value="HELICASE SENATAXIN ISOFORM X1-RELATED"/>
    <property type="match status" value="1"/>
</dbReference>
<dbReference type="InterPro" id="IPR041679">
    <property type="entry name" value="DNA2/NAM7-like_C"/>
</dbReference>
<accession>A0A1I5PW08</accession>
<dbReference type="InterPro" id="IPR049468">
    <property type="entry name" value="Restrct_endonuc-II-like_dom"/>
</dbReference>
<evidence type="ECO:0000256" key="2">
    <source>
        <dbReference type="SAM" id="MobiDB-lite"/>
    </source>
</evidence>
<dbReference type="Pfam" id="PF13087">
    <property type="entry name" value="AAA_12"/>
    <property type="match status" value="1"/>
</dbReference>
<dbReference type="InterPro" id="IPR011335">
    <property type="entry name" value="Restrct_endonuc-II-like"/>
</dbReference>
<dbReference type="SUPFAM" id="SSF52540">
    <property type="entry name" value="P-loop containing nucleoside triphosphate hydrolases"/>
    <property type="match status" value="2"/>
</dbReference>
<evidence type="ECO:0000256" key="1">
    <source>
        <dbReference type="SAM" id="Coils"/>
    </source>
</evidence>
<dbReference type="Proteomes" id="UP000243084">
    <property type="component" value="Unassembled WGS sequence"/>
</dbReference>
<dbReference type="InterPro" id="IPR041677">
    <property type="entry name" value="DNA2/NAM7_AAA_11"/>
</dbReference>
<dbReference type="InterPro" id="IPR025103">
    <property type="entry name" value="DUF4011"/>
</dbReference>
<dbReference type="CDD" id="cd18808">
    <property type="entry name" value="SF1_C_Upf1"/>
    <property type="match status" value="1"/>
</dbReference>
<dbReference type="Pfam" id="PF18741">
    <property type="entry name" value="MTES_1575"/>
    <property type="match status" value="1"/>
</dbReference>
<evidence type="ECO:0000259" key="3">
    <source>
        <dbReference type="Pfam" id="PF13086"/>
    </source>
</evidence>
<keyword evidence="7" id="KW-1185">Reference proteome</keyword>
<organism evidence="6 7">
    <name type="scientific">Geopseudomonas sagittaria</name>
    <dbReference type="NCBI Taxonomy" id="1135990"/>
    <lineage>
        <taxon>Bacteria</taxon>
        <taxon>Pseudomonadati</taxon>
        <taxon>Pseudomonadota</taxon>
        <taxon>Gammaproteobacteria</taxon>
        <taxon>Pseudomonadales</taxon>
        <taxon>Pseudomonadaceae</taxon>
        <taxon>Geopseudomonas</taxon>
    </lineage>
</organism>
<dbReference type="PANTHER" id="PTHR10887">
    <property type="entry name" value="DNA2/NAM7 HELICASE FAMILY"/>
    <property type="match status" value="1"/>
</dbReference>
<feature type="compositionally biased region" description="Basic and acidic residues" evidence="2">
    <location>
        <begin position="11"/>
        <end position="20"/>
    </location>
</feature>
<sequence>MSEQALFPEQARGEERHSPGREATLTDIASPERHTWQGYRQAPERLAAFCLPGQPVVGKLLQLAGELLKRNGHDASLHGYAGADATRLGLQVAALWNVLHGLRLDTLAAPASLAEPQRLRSPAQIVQGRSASALDSALLFAALLERIGLHPLLVLEQEHAYVGLWLGAEGFFPRICSEEALTLRKRVQLREVLLFDSGLLGKGTPFKEAIRVAQQRLNDDARFVLVLDIAQARAAQIRPLDAAAGEPPADPQTLDAPELAAVAAADSDELPAGPGGRLEQWQRRLLDLSLRNPLLSLRDSKVAIPLLTPDPAALEDLLAGGKAFAIDPQPRRPSGAAENAAEDAAALAQTALAALAKGRLFAPLETDKLDASLVELYRRARSDLEEGGANTLFLAIGFLRWQRPGVKDRSYRAPLILLPVTLTRKSISSGIRLTLGDDEPRFNTTLLEMLRQDFNLDIQGFDALLPSDEHGLDIAGILTRMRREVLEVDGFEIADEVVLSTFSFAKYLMWKDLVDRVEQLKDNPVVRHLLDTPREPFASTGEFVAPCELDQRLSPEQLFTPLSADSSQLAAVVAAAQGRNFVMIGPPGTGKSQTIANMIAHNLALGRTVLFVAEKAAALEVVYRRLREHGLGEFCLELHSNKARKQDVIRQLGEAWQARAALSEEEWERETRRLRLLRDELNQLVKALHERQRNGMSIRQALATAVANAGLAEIKLRWASAEQHDVSALEQLRAVAERIDLNAGEVGDMANHPLAFLQVEEWSMAWQQALLQQATTLTSRARTLQGALVELSQRLGLIRPLNGRGQLVALGQLLELLPQTIGKELGFAFQSDVLERLDALNKAVGLLERFAATEDELSLRWPRERLLALDLAALERRWQEVDGSWWPLTILKQRQFHAWLQEQAGVGEGAKVVTDLPRLAELQAIHAELQPLLARVDGLPGWCGLDSDPAQLRVLADMAWRLRQLLAALATDPEQLAALRSGLRLLVVEANELLAADAPVGRLCGRYLELQDNFAEALDEFASLAGRSADELYSPGLSGLEQVLELTARLDAAQGRLHAWCAWLRVRGEALALGLLPLVEAIEQGRVPAGQAQRALEVNYARGWLVQKIDATPALRNFVAVEHERKIASFRALDDRVREITAQYIRTRIRQGLVEREDAQKSSEFGVIRRELEKKTRHKPLRQLLAETPNAIAALTPCLLMSPLSIAQYLPADQQPFDLVIFDEASQITVWDAIGAIARGRQTVVVGDPKQLPPTSFFSAAQAGEEEGSDDEDLESILDELLGANLPTVDLSWHYRSRHESLITFSNHRYYKGGLITFPSPATEDRAVNLQFVAGTYDRGGSQTNRAEADAVVAEIEQRLADVEPGQLTLGVVTFNQKQQTLILDLLDAARRRNPALDRHFDEALIEPVFVKNLESVQGDERDLILFSTTFGPDSVGTLSMNFGPLNKSGGERRLNVAITRARTELKVFSSLRPELIDLSRSAAEGVKDLKHFLEFAERGARALNEAVHGSVGSFDSPFEEAVARALAEKGWTLHPQVGVSRFRIDLGVVDPDAPGRYLAGIECDGATYHRSATARDRDKIRESVLRGLGWEILRLWSTDYWLDPAGTLDKLDQQLRRLLERSRAKAGA</sequence>
<feature type="region of interest" description="Disordered" evidence="2">
    <location>
        <begin position="1"/>
        <end position="32"/>
    </location>
</feature>
<dbReference type="GO" id="GO:0004386">
    <property type="term" value="F:helicase activity"/>
    <property type="evidence" value="ECO:0007669"/>
    <property type="project" value="InterPro"/>
</dbReference>
<dbReference type="Pfam" id="PF13086">
    <property type="entry name" value="AAA_11"/>
    <property type="match status" value="2"/>
</dbReference>
<feature type="domain" description="DNA2/NAM7 helicase helicase" evidence="3">
    <location>
        <begin position="1200"/>
        <end position="1256"/>
    </location>
</feature>
<evidence type="ECO:0000259" key="5">
    <source>
        <dbReference type="Pfam" id="PF18741"/>
    </source>
</evidence>
<feature type="coiled-coil region" evidence="1">
    <location>
        <begin position="664"/>
        <end position="694"/>
    </location>
</feature>
<protein>
    <submittedName>
        <fullName evidence="6">Part of AAA domain-containing protein</fullName>
    </submittedName>
</protein>
<feature type="domain" description="DNA2/NAM7 helicase-like C-terminal" evidence="4">
    <location>
        <begin position="1276"/>
        <end position="1470"/>
    </location>
</feature>
<dbReference type="RefSeq" id="WP_175526584.1">
    <property type="nucleotide sequence ID" value="NZ_FOXM01000002.1"/>
</dbReference>
<dbReference type="SUPFAM" id="SSF52980">
    <property type="entry name" value="Restriction endonuclease-like"/>
    <property type="match status" value="1"/>
</dbReference>
<evidence type="ECO:0000313" key="6">
    <source>
        <dbReference type="EMBL" id="SFP38298.1"/>
    </source>
</evidence>
<dbReference type="Gene3D" id="3.40.960.10">
    <property type="entry name" value="VSR Endonuclease"/>
    <property type="match status" value="1"/>
</dbReference>
<feature type="domain" description="DNA2/NAM7 helicase helicase" evidence="3">
    <location>
        <begin position="565"/>
        <end position="697"/>
    </location>
</feature>